<keyword evidence="1" id="KW-0812">Transmembrane</keyword>
<dbReference type="AlphaFoldDB" id="A0A150FPC6"/>
<dbReference type="Proteomes" id="UP000323392">
    <property type="component" value="Unassembled WGS sequence"/>
</dbReference>
<dbReference type="RefSeq" id="WP_161937473.1">
    <property type="nucleotide sequence ID" value="NZ_FRBG01000002.1"/>
</dbReference>
<evidence type="ECO:0000256" key="1">
    <source>
        <dbReference type="SAM" id="Phobius"/>
    </source>
</evidence>
<comment type="caution">
    <text evidence="2">The sequence shown here is derived from an EMBL/GenBank/DDBJ whole genome shotgun (WGS) entry which is preliminary data.</text>
</comment>
<evidence type="ECO:0000313" key="5">
    <source>
        <dbReference type="Proteomes" id="UP000323392"/>
    </source>
</evidence>
<dbReference type="EMBL" id="FRBG01000002">
    <property type="protein sequence ID" value="SHK50491.1"/>
    <property type="molecule type" value="Genomic_DNA"/>
</dbReference>
<keyword evidence="5" id="KW-1185">Reference proteome</keyword>
<evidence type="ECO:0000313" key="4">
    <source>
        <dbReference type="Proteomes" id="UP000092605"/>
    </source>
</evidence>
<dbReference type="Proteomes" id="UP000092605">
    <property type="component" value="Unassembled WGS sequence"/>
</dbReference>
<gene>
    <name evidence="2" type="ORF">JWYL7_0544</name>
    <name evidence="3" type="ORF">SAMN05661008_00345</name>
</gene>
<proteinExistence type="predicted"/>
<dbReference type="EMBL" id="LSFY01000001">
    <property type="protein sequence ID" value="KXZ39469.1"/>
    <property type="molecule type" value="Genomic_DNA"/>
</dbReference>
<reference evidence="2 4" key="1">
    <citation type="submission" date="2016-02" db="EMBL/GenBank/DDBJ databases">
        <title>Draft genome sequence for Clostridium paradoxum JW-YL-7.</title>
        <authorList>
            <person name="Utturkar S.M."/>
            <person name="Lancaster A."/>
            <person name="Poole F.L."/>
            <person name="Adams M.W."/>
            <person name="Brown S.D."/>
        </authorList>
    </citation>
    <scope>NUCLEOTIDE SEQUENCE [LARGE SCALE GENOMIC DNA]</scope>
    <source>
        <strain evidence="2 4">JW-YL-7</strain>
    </source>
</reference>
<evidence type="ECO:0000313" key="3">
    <source>
        <dbReference type="EMBL" id="SHK50491.1"/>
    </source>
</evidence>
<reference evidence="3 5" key="2">
    <citation type="submission" date="2016-11" db="EMBL/GenBank/DDBJ databases">
        <authorList>
            <person name="Varghese N."/>
            <person name="Submissions S."/>
        </authorList>
    </citation>
    <scope>NUCLEOTIDE SEQUENCE [LARGE SCALE GENOMIC DNA]</scope>
    <source>
        <strain evidence="3 5">DSM 7308</strain>
    </source>
</reference>
<name>A0A150FPC6_CLOPD</name>
<dbReference type="PATRIC" id="fig|1121328.3.peg.544"/>
<keyword evidence="1" id="KW-0472">Membrane</keyword>
<evidence type="ECO:0000313" key="2">
    <source>
        <dbReference type="EMBL" id="KXZ39469.1"/>
    </source>
</evidence>
<protein>
    <submittedName>
        <fullName evidence="2">Uncharacterized protein</fullName>
    </submittedName>
</protein>
<accession>A0A150FPC6</accession>
<sequence precursor="true">MMKIMIIGALLIAYLAGRIAVGCIENEEKKTKIGAKINLFFFCLGIGISILS</sequence>
<feature type="transmembrane region" description="Helical" evidence="1">
    <location>
        <begin position="32"/>
        <end position="51"/>
    </location>
</feature>
<keyword evidence="1" id="KW-1133">Transmembrane helix</keyword>
<organism evidence="2 4">
    <name type="scientific">Alkalithermobacter thermoalcaliphilus JW-YL-7 = DSM 7308</name>
    <dbReference type="NCBI Taxonomy" id="1121328"/>
    <lineage>
        <taxon>Bacteria</taxon>
        <taxon>Bacillati</taxon>
        <taxon>Bacillota</taxon>
        <taxon>Clostridia</taxon>
        <taxon>Peptostreptococcales</taxon>
        <taxon>Tepidibacteraceae</taxon>
        <taxon>Alkalithermobacter</taxon>
    </lineage>
</organism>